<feature type="region of interest" description="Disordered" evidence="12">
    <location>
        <begin position="173"/>
        <end position="245"/>
    </location>
</feature>
<dbReference type="eggNOG" id="KOG1601">
    <property type="taxonomic scope" value="Eukaryota"/>
</dbReference>
<keyword evidence="4 11" id="KW-0863">Zinc-finger</keyword>
<name>R0HGE9_9BRAS</name>
<dbReference type="CDD" id="cd00202">
    <property type="entry name" value="ZnF_GATA"/>
    <property type="match status" value="1"/>
</dbReference>
<keyword evidence="9" id="KW-0804">Transcription</keyword>
<dbReference type="Pfam" id="PF00320">
    <property type="entry name" value="GATA"/>
    <property type="match status" value="1"/>
</dbReference>
<dbReference type="InterPro" id="IPR051140">
    <property type="entry name" value="GATA_TF"/>
</dbReference>
<keyword evidence="15" id="KW-1185">Reference proteome</keyword>
<dbReference type="SMART" id="SM00401">
    <property type="entry name" value="ZnF_GATA"/>
    <property type="match status" value="1"/>
</dbReference>
<dbReference type="Gene3D" id="3.30.50.10">
    <property type="entry name" value="Erythroid Transcription Factor GATA-1, subunit A"/>
    <property type="match status" value="1"/>
</dbReference>
<dbReference type="Proteomes" id="UP000029121">
    <property type="component" value="Unassembled WGS sequence"/>
</dbReference>
<evidence type="ECO:0000313" key="14">
    <source>
        <dbReference type="EMBL" id="EOA24210.1"/>
    </source>
</evidence>
<evidence type="ECO:0000256" key="3">
    <source>
        <dbReference type="ARBA" id="ARBA00022723"/>
    </source>
</evidence>
<dbReference type="PANTHER" id="PTHR45658">
    <property type="entry name" value="GATA TRANSCRIPTION FACTOR"/>
    <property type="match status" value="1"/>
</dbReference>
<keyword evidence="6" id="KW-0805">Transcription regulation</keyword>
<evidence type="ECO:0000256" key="12">
    <source>
        <dbReference type="SAM" id="MobiDB-lite"/>
    </source>
</evidence>
<evidence type="ECO:0000256" key="2">
    <source>
        <dbReference type="ARBA" id="ARBA00005694"/>
    </source>
</evidence>
<dbReference type="PANTHER" id="PTHR45658:SF74">
    <property type="entry name" value="GATA TRANSCRIPTION FACTOR 6"/>
    <property type="match status" value="1"/>
</dbReference>
<protein>
    <recommendedName>
        <fullName evidence="13">GATA-type domain-containing protein</fullName>
    </recommendedName>
</protein>
<dbReference type="PROSITE" id="PS00344">
    <property type="entry name" value="GATA_ZN_FINGER_1"/>
    <property type="match status" value="1"/>
</dbReference>
<dbReference type="InterPro" id="IPR013088">
    <property type="entry name" value="Znf_NHR/GATA"/>
</dbReference>
<dbReference type="AlphaFoldDB" id="R0HGE9"/>
<accession>R0HGE9</accession>
<dbReference type="STRING" id="81985.R0HGE9"/>
<feature type="compositionally biased region" description="Low complexity" evidence="12">
    <location>
        <begin position="224"/>
        <end position="245"/>
    </location>
</feature>
<dbReference type="EMBL" id="KB870809">
    <property type="protein sequence ID" value="EOA24210.1"/>
    <property type="molecule type" value="Genomic_DNA"/>
</dbReference>
<keyword evidence="3" id="KW-0479">Metal-binding</keyword>
<evidence type="ECO:0000256" key="9">
    <source>
        <dbReference type="ARBA" id="ARBA00023163"/>
    </source>
</evidence>
<evidence type="ECO:0000256" key="10">
    <source>
        <dbReference type="ARBA" id="ARBA00023242"/>
    </source>
</evidence>
<dbReference type="PROSITE" id="PS50114">
    <property type="entry name" value="GATA_ZN_FINGER_2"/>
    <property type="match status" value="1"/>
</dbReference>
<dbReference type="GO" id="GO:0008270">
    <property type="term" value="F:zinc ion binding"/>
    <property type="evidence" value="ECO:0007669"/>
    <property type="project" value="UniProtKB-KW"/>
</dbReference>
<evidence type="ECO:0000259" key="13">
    <source>
        <dbReference type="PROSITE" id="PS50114"/>
    </source>
</evidence>
<keyword evidence="5" id="KW-0862">Zinc</keyword>
<evidence type="ECO:0000256" key="11">
    <source>
        <dbReference type="PROSITE-ProRule" id="PRU00094"/>
    </source>
</evidence>
<evidence type="ECO:0000256" key="6">
    <source>
        <dbReference type="ARBA" id="ARBA00023015"/>
    </source>
</evidence>
<keyword evidence="7" id="KW-0238">DNA-binding</keyword>
<evidence type="ECO:0000256" key="7">
    <source>
        <dbReference type="ARBA" id="ARBA00023125"/>
    </source>
</evidence>
<evidence type="ECO:0000256" key="8">
    <source>
        <dbReference type="ARBA" id="ARBA00023159"/>
    </source>
</evidence>
<keyword evidence="10" id="KW-0539">Nucleus</keyword>
<dbReference type="GO" id="GO:0030154">
    <property type="term" value="P:cell differentiation"/>
    <property type="evidence" value="ECO:0007669"/>
    <property type="project" value="TreeGrafter"/>
</dbReference>
<evidence type="ECO:0000256" key="5">
    <source>
        <dbReference type="ARBA" id="ARBA00022833"/>
    </source>
</evidence>
<comment type="similarity">
    <text evidence="2">Belongs to the type IV zinc-finger family. Class A subfamily.</text>
</comment>
<dbReference type="SUPFAM" id="SSF57716">
    <property type="entry name" value="Glucocorticoid receptor-like (DNA-binding domain)"/>
    <property type="match status" value="1"/>
</dbReference>
<gene>
    <name evidence="14" type="ORF">CARUB_v10017445mg</name>
</gene>
<reference evidence="15" key="1">
    <citation type="journal article" date="2013" name="Nat. Genet.">
        <title>The Capsella rubella genome and the genomic consequences of rapid mating system evolution.</title>
        <authorList>
            <person name="Slotte T."/>
            <person name="Hazzouri K.M."/>
            <person name="Agren J.A."/>
            <person name="Koenig D."/>
            <person name="Maumus F."/>
            <person name="Guo Y.L."/>
            <person name="Steige K."/>
            <person name="Platts A.E."/>
            <person name="Escobar J.S."/>
            <person name="Newman L.K."/>
            <person name="Wang W."/>
            <person name="Mandakova T."/>
            <person name="Vello E."/>
            <person name="Smith L.M."/>
            <person name="Henz S.R."/>
            <person name="Steffen J."/>
            <person name="Takuno S."/>
            <person name="Brandvain Y."/>
            <person name="Coop G."/>
            <person name="Andolfatto P."/>
            <person name="Hu T.T."/>
            <person name="Blanchette M."/>
            <person name="Clark R.M."/>
            <person name="Quesneville H."/>
            <person name="Nordborg M."/>
            <person name="Gaut B.S."/>
            <person name="Lysak M.A."/>
            <person name="Jenkins J."/>
            <person name="Grimwood J."/>
            <person name="Chapman J."/>
            <person name="Prochnik S."/>
            <person name="Shu S."/>
            <person name="Rokhsar D."/>
            <person name="Schmutz J."/>
            <person name="Weigel D."/>
            <person name="Wright S.I."/>
        </authorList>
    </citation>
    <scope>NUCLEOTIDE SEQUENCE [LARGE SCALE GENOMIC DNA]</scope>
    <source>
        <strain evidence="15">cv. Monte Gargano</strain>
    </source>
</reference>
<dbReference type="FunFam" id="3.30.50.10:FF:000018">
    <property type="entry name" value="GATA transcription factor"/>
    <property type="match status" value="1"/>
</dbReference>
<sequence length="376" mass="41423">MVFCAFEASSLAVADTIIFNALPNSPPLLNSHFTIPSSSSSSLPFTDLSLLRLHSLCLLSGKMESVELALKNSNMNEKTLTTGGALNGEDFSVDDLLDFPNEDDDDDVARVDEDETDFKAQRKRGPSLEITLHRSNDFSTADNFPTSELSVPMDDIAELEWLSNFVEDSFTPYSSAPTKKPVWLTGNRRHPVPSVNEDSCFKAPPPPPVQIRPKRARAGVRVWSSPSSSSSSATSSSSSSGPSSPLWLSSVSELLDEPMVNKKQKKTKKNVWKIAGQTQTQTQTQTRRCNHCGVQKTPQWRAGPSGAKTLCNACGVRYKSGRLFPEYRPACSPTFSSELHSNHHRKVIEMRRKKETSEEADEITGLNQTVQVVPSF</sequence>
<dbReference type="GO" id="GO:0006355">
    <property type="term" value="P:regulation of DNA-templated transcription"/>
    <property type="evidence" value="ECO:0007669"/>
    <property type="project" value="InterPro"/>
</dbReference>
<evidence type="ECO:0000256" key="1">
    <source>
        <dbReference type="ARBA" id="ARBA00004123"/>
    </source>
</evidence>
<feature type="domain" description="GATA-type" evidence="13">
    <location>
        <begin position="283"/>
        <end position="319"/>
    </location>
</feature>
<evidence type="ECO:0000256" key="4">
    <source>
        <dbReference type="ARBA" id="ARBA00022771"/>
    </source>
</evidence>
<comment type="subcellular location">
    <subcellularLocation>
        <location evidence="1">Nucleus</location>
    </subcellularLocation>
</comment>
<evidence type="ECO:0000313" key="15">
    <source>
        <dbReference type="Proteomes" id="UP000029121"/>
    </source>
</evidence>
<dbReference type="InterPro" id="IPR000679">
    <property type="entry name" value="Znf_GATA"/>
</dbReference>
<proteinExistence type="inferred from homology"/>
<organism evidence="14 15">
    <name type="scientific">Capsella rubella</name>
    <dbReference type="NCBI Taxonomy" id="81985"/>
    <lineage>
        <taxon>Eukaryota</taxon>
        <taxon>Viridiplantae</taxon>
        <taxon>Streptophyta</taxon>
        <taxon>Embryophyta</taxon>
        <taxon>Tracheophyta</taxon>
        <taxon>Spermatophyta</taxon>
        <taxon>Magnoliopsida</taxon>
        <taxon>eudicotyledons</taxon>
        <taxon>Gunneridae</taxon>
        <taxon>Pentapetalae</taxon>
        <taxon>rosids</taxon>
        <taxon>malvids</taxon>
        <taxon>Brassicales</taxon>
        <taxon>Brassicaceae</taxon>
        <taxon>Camelineae</taxon>
        <taxon>Capsella</taxon>
    </lineage>
</organism>
<keyword evidence="8" id="KW-0010">Activator</keyword>
<dbReference type="GO" id="GO:0043565">
    <property type="term" value="F:sequence-specific DNA binding"/>
    <property type="evidence" value="ECO:0007669"/>
    <property type="project" value="InterPro"/>
</dbReference>
<dbReference type="GO" id="GO:0005634">
    <property type="term" value="C:nucleus"/>
    <property type="evidence" value="ECO:0007669"/>
    <property type="project" value="UniProtKB-SubCell"/>
</dbReference>